<keyword evidence="7" id="KW-0131">Cell cycle</keyword>
<evidence type="ECO:0000313" key="12">
    <source>
        <dbReference type="Proteomes" id="UP000057609"/>
    </source>
</evidence>
<dbReference type="STRING" id="345632.GPICK_02325"/>
<evidence type="ECO:0000256" key="6">
    <source>
        <dbReference type="ARBA" id="ARBA00023136"/>
    </source>
</evidence>
<name>A0A0B5BE89_9BACT</name>
<gene>
    <name evidence="11" type="ORF">GPICK_02325</name>
</gene>
<dbReference type="HAMAP" id="MF_00910">
    <property type="entry name" value="FtsL"/>
    <property type="match status" value="1"/>
</dbReference>
<dbReference type="GO" id="GO:0005886">
    <property type="term" value="C:plasma membrane"/>
    <property type="evidence" value="ECO:0007669"/>
    <property type="project" value="UniProtKB-SubCell"/>
</dbReference>
<dbReference type="InterPro" id="IPR011922">
    <property type="entry name" value="Cell_div_FtsL"/>
</dbReference>
<feature type="coiled-coil region" evidence="9">
    <location>
        <begin position="52"/>
        <end position="79"/>
    </location>
</feature>
<keyword evidence="5 10" id="KW-1133">Transmembrane helix</keyword>
<evidence type="ECO:0000256" key="2">
    <source>
        <dbReference type="ARBA" id="ARBA00022475"/>
    </source>
</evidence>
<keyword evidence="9" id="KW-0175">Coiled coil</keyword>
<dbReference type="InterPro" id="IPR007060">
    <property type="entry name" value="FtsL/DivIC"/>
</dbReference>
<comment type="subcellular location">
    <subcellularLocation>
        <location evidence="1">Cell membrane</location>
        <topology evidence="1">Single-pass type II membrane protein</topology>
    </subcellularLocation>
</comment>
<protein>
    <recommendedName>
        <fullName evidence="8">Cell division protein FtsL</fullName>
    </recommendedName>
</protein>
<keyword evidence="4 10" id="KW-0812">Transmembrane</keyword>
<dbReference type="NCBIfam" id="TIGR02209">
    <property type="entry name" value="ftsL_broad"/>
    <property type="match status" value="1"/>
</dbReference>
<organism evidence="11 12">
    <name type="scientific">Geobacter pickeringii</name>
    <dbReference type="NCBI Taxonomy" id="345632"/>
    <lineage>
        <taxon>Bacteria</taxon>
        <taxon>Pseudomonadati</taxon>
        <taxon>Thermodesulfobacteriota</taxon>
        <taxon>Desulfuromonadia</taxon>
        <taxon>Geobacterales</taxon>
        <taxon>Geobacteraceae</taxon>
        <taxon>Geobacter</taxon>
    </lineage>
</organism>
<evidence type="ECO:0000256" key="9">
    <source>
        <dbReference type="SAM" id="Coils"/>
    </source>
</evidence>
<evidence type="ECO:0000256" key="5">
    <source>
        <dbReference type="ARBA" id="ARBA00022989"/>
    </source>
</evidence>
<keyword evidence="6 10" id="KW-0472">Membrane</keyword>
<dbReference type="RefSeq" id="WP_039740174.1">
    <property type="nucleotide sequence ID" value="NZ_CP009788.1"/>
</dbReference>
<evidence type="ECO:0000313" key="11">
    <source>
        <dbReference type="EMBL" id="AJE02366.1"/>
    </source>
</evidence>
<dbReference type="HOGENOM" id="CLU_172456_0_0_7"/>
<dbReference type="Pfam" id="PF04977">
    <property type="entry name" value="DivIC"/>
    <property type="match status" value="1"/>
</dbReference>
<sequence>MAQARTDFSKVAAPKRLETMYAQRGELFPYLLAVLVLLTLVSAFHVWSRVRVIDLNLEIAEANRLLRETQEEQNRLKLEVASLKTPARIEAVAKGELGMALPTDQQVVVVK</sequence>
<dbReference type="Proteomes" id="UP000057609">
    <property type="component" value="Chromosome"/>
</dbReference>
<reference evidence="11 12" key="1">
    <citation type="journal article" date="2015" name="Genome Announc.">
        <title>Complete Genome of Geobacter pickeringii G13T, a Metal-Reducing Isolate from Sedimentary Kaolin Deposits.</title>
        <authorList>
            <person name="Badalamenti J.P."/>
            <person name="Bond D.R."/>
        </authorList>
    </citation>
    <scope>NUCLEOTIDE SEQUENCE [LARGE SCALE GENOMIC DNA]</scope>
    <source>
        <strain evidence="11 12">G13</strain>
    </source>
</reference>
<evidence type="ECO:0000256" key="8">
    <source>
        <dbReference type="NCBIfam" id="TIGR02209"/>
    </source>
</evidence>
<evidence type="ECO:0000256" key="3">
    <source>
        <dbReference type="ARBA" id="ARBA00022618"/>
    </source>
</evidence>
<dbReference type="AlphaFoldDB" id="A0A0B5BE89"/>
<keyword evidence="12" id="KW-1185">Reference proteome</keyword>
<dbReference type="EMBL" id="CP009788">
    <property type="protein sequence ID" value="AJE02366.1"/>
    <property type="molecule type" value="Genomic_DNA"/>
</dbReference>
<keyword evidence="2" id="KW-1003">Cell membrane</keyword>
<evidence type="ECO:0000256" key="4">
    <source>
        <dbReference type="ARBA" id="ARBA00022692"/>
    </source>
</evidence>
<evidence type="ECO:0000256" key="1">
    <source>
        <dbReference type="ARBA" id="ARBA00004401"/>
    </source>
</evidence>
<evidence type="ECO:0000256" key="10">
    <source>
        <dbReference type="SAM" id="Phobius"/>
    </source>
</evidence>
<keyword evidence="3 11" id="KW-0132">Cell division</keyword>
<accession>A0A0B5BE89</accession>
<evidence type="ECO:0000256" key="7">
    <source>
        <dbReference type="ARBA" id="ARBA00023306"/>
    </source>
</evidence>
<dbReference type="GO" id="GO:0051301">
    <property type="term" value="P:cell division"/>
    <property type="evidence" value="ECO:0007669"/>
    <property type="project" value="UniProtKB-KW"/>
</dbReference>
<dbReference type="KEGG" id="gpi:GPICK_02325"/>
<proteinExistence type="inferred from homology"/>
<dbReference type="OrthoDB" id="5520672at2"/>
<feature type="transmembrane region" description="Helical" evidence="10">
    <location>
        <begin position="27"/>
        <end position="47"/>
    </location>
</feature>